<evidence type="ECO:0000256" key="1">
    <source>
        <dbReference type="ARBA" id="ARBA00022679"/>
    </source>
</evidence>
<organism evidence="8 9">
    <name type="scientific">Gallibacterium anatis</name>
    <dbReference type="NCBI Taxonomy" id="750"/>
    <lineage>
        <taxon>Bacteria</taxon>
        <taxon>Pseudomonadati</taxon>
        <taxon>Pseudomonadota</taxon>
        <taxon>Gammaproteobacteria</taxon>
        <taxon>Pasteurellales</taxon>
        <taxon>Pasteurellaceae</taxon>
        <taxon>Gallibacterium</taxon>
    </lineage>
</organism>
<protein>
    <recommendedName>
        <fullName evidence="5">protein adenylyltransferase</fullName>
        <ecNumber evidence="5">2.7.7.108</ecNumber>
    </recommendedName>
</protein>
<evidence type="ECO:0000256" key="4">
    <source>
        <dbReference type="ARBA" id="ARBA00022840"/>
    </source>
</evidence>
<keyword evidence="3" id="KW-0547">Nucleotide-binding</keyword>
<reference evidence="8 9" key="1">
    <citation type="submission" date="2018-06" db="EMBL/GenBank/DDBJ databases">
        <authorList>
            <consortium name="Pathogen Informatics"/>
            <person name="Doyle S."/>
        </authorList>
    </citation>
    <scope>NUCLEOTIDE SEQUENCE [LARGE SCALE GENOMIC DNA]</scope>
    <source>
        <strain evidence="8 9">NCTC11413</strain>
    </source>
</reference>
<dbReference type="Gene3D" id="1.10.3290.10">
    <property type="entry name" value="Fido-like domain"/>
    <property type="match status" value="1"/>
</dbReference>
<evidence type="ECO:0000256" key="2">
    <source>
        <dbReference type="ARBA" id="ARBA00022695"/>
    </source>
</evidence>
<evidence type="ECO:0000256" key="5">
    <source>
        <dbReference type="ARBA" id="ARBA00034531"/>
    </source>
</evidence>
<dbReference type="PROSITE" id="PS51459">
    <property type="entry name" value="FIDO"/>
    <property type="match status" value="1"/>
</dbReference>
<dbReference type="SUPFAM" id="SSF140931">
    <property type="entry name" value="Fic-like"/>
    <property type="match status" value="1"/>
</dbReference>
<dbReference type="PANTHER" id="PTHR39560">
    <property type="entry name" value="PROTEIN ADENYLYLTRANSFERASE FIC-RELATED"/>
    <property type="match status" value="1"/>
</dbReference>
<evidence type="ECO:0000256" key="6">
    <source>
        <dbReference type="ARBA" id="ARBA00047939"/>
    </source>
</evidence>
<dbReference type="GeneID" id="77262624"/>
<evidence type="ECO:0000256" key="3">
    <source>
        <dbReference type="ARBA" id="ARBA00022741"/>
    </source>
</evidence>
<evidence type="ECO:0000313" key="9">
    <source>
        <dbReference type="Proteomes" id="UP000254232"/>
    </source>
</evidence>
<keyword evidence="2 8" id="KW-0548">Nucleotidyltransferase</keyword>
<dbReference type="EC" id="2.7.7.108" evidence="5"/>
<accession>A0A0A2YQB0</accession>
<sequence length="195" mass="22797">MKYTGFDSHVDENGVLKNYFGIKDQDKLEQVERDIVSYKESILKDNQIRGKFDLKHLQNIHKYLFGDIYPFAGKIRDGYLQKGEQDFTMGYRIIPQSEKLFAQLKKEHYLRNTEPEKIAGRLAYYLGEINAIHPFREGNGRTQRIFIVQLAREAGFELSFNQVTQEEMIKASIQAHKCDYSGLEMVIKRGLKPIR</sequence>
<dbReference type="PANTHER" id="PTHR39560:SF1">
    <property type="entry name" value="PROTEIN ADENYLYLTRANSFERASE FIC-RELATED"/>
    <property type="match status" value="1"/>
</dbReference>
<dbReference type="GO" id="GO:0051302">
    <property type="term" value="P:regulation of cell division"/>
    <property type="evidence" value="ECO:0007669"/>
    <property type="project" value="TreeGrafter"/>
</dbReference>
<comment type="catalytic activity">
    <reaction evidence="7">
        <text>L-tyrosyl-[protein] + ATP = O-(5'-adenylyl)-L-tyrosyl-[protein] + diphosphate</text>
        <dbReference type="Rhea" id="RHEA:54288"/>
        <dbReference type="Rhea" id="RHEA-COMP:10136"/>
        <dbReference type="Rhea" id="RHEA-COMP:13846"/>
        <dbReference type="ChEBI" id="CHEBI:30616"/>
        <dbReference type="ChEBI" id="CHEBI:33019"/>
        <dbReference type="ChEBI" id="CHEBI:46858"/>
        <dbReference type="ChEBI" id="CHEBI:83624"/>
        <dbReference type="EC" id="2.7.7.108"/>
    </reaction>
</comment>
<keyword evidence="4" id="KW-0067">ATP-binding</keyword>
<gene>
    <name evidence="8" type="primary">fic</name>
    <name evidence="8" type="ORF">NCTC11413_01865</name>
</gene>
<evidence type="ECO:0000256" key="7">
    <source>
        <dbReference type="ARBA" id="ARBA00048696"/>
    </source>
</evidence>
<comment type="catalytic activity">
    <reaction evidence="6">
        <text>L-threonyl-[protein] + ATP = 3-O-(5'-adenylyl)-L-threonyl-[protein] + diphosphate</text>
        <dbReference type="Rhea" id="RHEA:54292"/>
        <dbReference type="Rhea" id="RHEA-COMP:11060"/>
        <dbReference type="Rhea" id="RHEA-COMP:13847"/>
        <dbReference type="ChEBI" id="CHEBI:30013"/>
        <dbReference type="ChEBI" id="CHEBI:30616"/>
        <dbReference type="ChEBI" id="CHEBI:33019"/>
        <dbReference type="ChEBI" id="CHEBI:138113"/>
        <dbReference type="EC" id="2.7.7.108"/>
    </reaction>
</comment>
<proteinExistence type="predicted"/>
<dbReference type="Proteomes" id="UP000254232">
    <property type="component" value="Unassembled WGS sequence"/>
</dbReference>
<dbReference type="InterPro" id="IPR003812">
    <property type="entry name" value="Fido"/>
</dbReference>
<keyword evidence="1 8" id="KW-0808">Transferase</keyword>
<dbReference type="RefSeq" id="WP_018346512.1">
    <property type="nucleotide sequence ID" value="NZ_CP114281.1"/>
</dbReference>
<dbReference type="AlphaFoldDB" id="A0A0A2YQB0"/>
<dbReference type="GO" id="GO:0070733">
    <property type="term" value="F:AMPylase activity"/>
    <property type="evidence" value="ECO:0007669"/>
    <property type="project" value="UniProtKB-EC"/>
</dbReference>
<dbReference type="EMBL" id="UGGZ01000001">
    <property type="protein sequence ID" value="STO38727.1"/>
    <property type="molecule type" value="Genomic_DNA"/>
</dbReference>
<name>A0A0A2YQB0_9PAST</name>
<dbReference type="GO" id="GO:0005524">
    <property type="term" value="F:ATP binding"/>
    <property type="evidence" value="ECO:0007669"/>
    <property type="project" value="UniProtKB-KW"/>
</dbReference>
<dbReference type="InterPro" id="IPR036597">
    <property type="entry name" value="Fido-like_dom_sf"/>
</dbReference>
<dbReference type="Pfam" id="PF02661">
    <property type="entry name" value="Fic"/>
    <property type="match status" value="1"/>
</dbReference>
<evidence type="ECO:0000313" key="8">
    <source>
        <dbReference type="EMBL" id="STO38727.1"/>
    </source>
</evidence>